<organism evidence="1 2">
    <name type="scientific">Roseicella aerolata</name>
    <dbReference type="NCBI Taxonomy" id="2883479"/>
    <lineage>
        <taxon>Bacteria</taxon>
        <taxon>Pseudomonadati</taxon>
        <taxon>Pseudomonadota</taxon>
        <taxon>Alphaproteobacteria</taxon>
        <taxon>Acetobacterales</taxon>
        <taxon>Roseomonadaceae</taxon>
        <taxon>Roseicella</taxon>
    </lineage>
</organism>
<dbReference type="Proteomes" id="UP001139311">
    <property type="component" value="Unassembled WGS sequence"/>
</dbReference>
<reference evidence="1" key="1">
    <citation type="submission" date="2021-10" db="EMBL/GenBank/DDBJ databases">
        <title>Roseicella aerolatum sp. nov., isolated from aerosols of e-waste dismantling site.</title>
        <authorList>
            <person name="Qin T."/>
        </authorList>
    </citation>
    <scope>NUCLEOTIDE SEQUENCE</scope>
    <source>
        <strain evidence="1">GB24</strain>
    </source>
</reference>
<keyword evidence="2" id="KW-1185">Reference proteome</keyword>
<name>A0A9X1LDM5_9PROT</name>
<accession>A0A9X1LDM5</accession>
<dbReference type="EMBL" id="JAJAQI010000061">
    <property type="protein sequence ID" value="MCB4825022.1"/>
    <property type="molecule type" value="Genomic_DNA"/>
</dbReference>
<proteinExistence type="predicted"/>
<dbReference type="RefSeq" id="WP_226613669.1">
    <property type="nucleotide sequence ID" value="NZ_JAJAQI010000061.1"/>
</dbReference>
<gene>
    <name evidence="1" type="ORF">LHA35_25175</name>
</gene>
<comment type="caution">
    <text evidence="1">The sequence shown here is derived from an EMBL/GenBank/DDBJ whole genome shotgun (WGS) entry which is preliminary data.</text>
</comment>
<protein>
    <submittedName>
        <fullName evidence="1">DUF6494 family protein</fullName>
    </submittedName>
</protein>
<evidence type="ECO:0000313" key="2">
    <source>
        <dbReference type="Proteomes" id="UP001139311"/>
    </source>
</evidence>
<dbReference type="InterPro" id="IPR045471">
    <property type="entry name" value="DUF6494"/>
</dbReference>
<dbReference type="Pfam" id="PF20104">
    <property type="entry name" value="DUF6494"/>
    <property type="match status" value="1"/>
</dbReference>
<evidence type="ECO:0000313" key="1">
    <source>
        <dbReference type="EMBL" id="MCB4825022.1"/>
    </source>
</evidence>
<dbReference type="AlphaFoldDB" id="A0A9X1LDM5"/>
<sequence>MDEDRFNMSVRKFLKVVGVTSQREIEKAVHDAIQAGRLRGDERLKAKVTLTIETIGLTHVVEDDIELG</sequence>